<evidence type="ECO:0000313" key="1">
    <source>
        <dbReference type="EMBL" id="KAG7098481.1"/>
    </source>
</evidence>
<gene>
    <name evidence="1" type="ORF">E1B28_000426</name>
</gene>
<reference evidence="1" key="1">
    <citation type="journal article" date="2021" name="Genome Biol. Evol.">
        <title>The assembled and annotated genome of the fairy-ring fungus Marasmius oreades.</title>
        <authorList>
            <person name="Hiltunen M."/>
            <person name="Ament-Velasquez S.L."/>
            <person name="Johannesson H."/>
        </authorList>
    </citation>
    <scope>NUCLEOTIDE SEQUENCE</scope>
    <source>
        <strain evidence="1">03SP1</strain>
    </source>
</reference>
<comment type="caution">
    <text evidence="1">The sequence shown here is derived from an EMBL/GenBank/DDBJ whole genome shotgun (WGS) entry which is preliminary data.</text>
</comment>
<dbReference type="SUPFAM" id="SSF81383">
    <property type="entry name" value="F-box domain"/>
    <property type="match status" value="1"/>
</dbReference>
<name>A0A9P7V180_9AGAR</name>
<dbReference type="Proteomes" id="UP001049176">
    <property type="component" value="Chromosome 1"/>
</dbReference>
<organism evidence="1 2">
    <name type="scientific">Marasmius oreades</name>
    <name type="common">fairy-ring Marasmius</name>
    <dbReference type="NCBI Taxonomy" id="181124"/>
    <lineage>
        <taxon>Eukaryota</taxon>
        <taxon>Fungi</taxon>
        <taxon>Dikarya</taxon>
        <taxon>Basidiomycota</taxon>
        <taxon>Agaricomycotina</taxon>
        <taxon>Agaricomycetes</taxon>
        <taxon>Agaricomycetidae</taxon>
        <taxon>Agaricales</taxon>
        <taxon>Marasmiineae</taxon>
        <taxon>Marasmiaceae</taxon>
        <taxon>Marasmius</taxon>
    </lineage>
</organism>
<dbReference type="InterPro" id="IPR032675">
    <property type="entry name" value="LRR_dom_sf"/>
</dbReference>
<dbReference type="AlphaFoldDB" id="A0A9P7V180"/>
<accession>A0A9P7V180</accession>
<sequence length="474" mass="54613">MSSIHLLPYELLHHVVDVLRDDYQTLARCCLVNRDFSTTVSPFLYRCVKLRIGSLTQPEMIELHLQSACLHHNRLHVKVIVLEGSIGWREPRSGTLIYAFQHLPNLQSVTLNMTGWVSPQDNLNPSTFARLFTLIRDLPSLTELVSNWVIGYPNDSVVAELVKPELRKLKLISVSTGVIEHFPRWLRVASKSLNELQIQTREWGPHYLSRFLSVFQMSAPSLHNLQTLQIGFLERSSDEGLFTALVHLPRLENLCLSYDLPFHRRSSFDPMSNTNALPFGSLPSPKSLKSFTLRYKTHSYDEYPLATNNVCRWIKHVISASPIEELNFIPFYRPRTRNPVSKQSWDLLIDHLADKHSKTLKYLDLRAAFVKKRSLETLLRKCHLLEELSIGTSRGSLFAFIRHSSDLLHLRRVRFELRTLKRGFDQTTATSDEVTEVMKSAPSLRRVIINDSEWLGSWVLDGENGLKRIINKMV</sequence>
<dbReference type="Gene3D" id="3.80.10.10">
    <property type="entry name" value="Ribonuclease Inhibitor"/>
    <property type="match status" value="2"/>
</dbReference>
<evidence type="ECO:0008006" key="3">
    <source>
        <dbReference type="Google" id="ProtNLM"/>
    </source>
</evidence>
<dbReference type="OrthoDB" id="3264508at2759"/>
<dbReference type="GeneID" id="66069502"/>
<dbReference type="EMBL" id="CM032181">
    <property type="protein sequence ID" value="KAG7098481.1"/>
    <property type="molecule type" value="Genomic_DNA"/>
</dbReference>
<dbReference type="KEGG" id="more:E1B28_000426"/>
<dbReference type="InterPro" id="IPR036047">
    <property type="entry name" value="F-box-like_dom_sf"/>
</dbReference>
<protein>
    <recommendedName>
        <fullName evidence="3">F-box domain-containing protein</fullName>
    </recommendedName>
</protein>
<proteinExistence type="predicted"/>
<evidence type="ECO:0000313" key="2">
    <source>
        <dbReference type="Proteomes" id="UP001049176"/>
    </source>
</evidence>
<dbReference type="RefSeq" id="XP_043014951.1">
    <property type="nucleotide sequence ID" value="XM_043146251.1"/>
</dbReference>
<dbReference type="SUPFAM" id="SSF52047">
    <property type="entry name" value="RNI-like"/>
    <property type="match status" value="1"/>
</dbReference>
<keyword evidence="2" id="KW-1185">Reference proteome</keyword>